<proteinExistence type="predicted"/>
<dbReference type="Proteomes" id="UP001234989">
    <property type="component" value="Chromosome 11"/>
</dbReference>
<protein>
    <submittedName>
        <fullName evidence="1">Uncharacterized protein</fullName>
    </submittedName>
</protein>
<evidence type="ECO:0000313" key="1">
    <source>
        <dbReference type="EMBL" id="WMV55611.1"/>
    </source>
</evidence>
<organism evidence="1 2">
    <name type="scientific">Solanum verrucosum</name>
    <dbReference type="NCBI Taxonomy" id="315347"/>
    <lineage>
        <taxon>Eukaryota</taxon>
        <taxon>Viridiplantae</taxon>
        <taxon>Streptophyta</taxon>
        <taxon>Embryophyta</taxon>
        <taxon>Tracheophyta</taxon>
        <taxon>Spermatophyta</taxon>
        <taxon>Magnoliopsida</taxon>
        <taxon>eudicotyledons</taxon>
        <taxon>Gunneridae</taxon>
        <taxon>Pentapetalae</taxon>
        <taxon>asterids</taxon>
        <taxon>lamiids</taxon>
        <taxon>Solanales</taxon>
        <taxon>Solanaceae</taxon>
        <taxon>Solanoideae</taxon>
        <taxon>Solaneae</taxon>
        <taxon>Solanum</taxon>
    </lineage>
</organism>
<evidence type="ECO:0000313" key="2">
    <source>
        <dbReference type="Proteomes" id="UP001234989"/>
    </source>
</evidence>
<gene>
    <name evidence="1" type="ORF">MTR67_048996</name>
</gene>
<dbReference type="AlphaFoldDB" id="A0AAF0V2F9"/>
<sequence length="50" mass="6302">MPKQPWKYVKSTWINYYRYQYQQFIQLNTLGFSLDHIDFVRHGLLYLFIQ</sequence>
<accession>A0AAF0V2F9</accession>
<name>A0AAF0V2F9_SOLVR</name>
<dbReference type="EMBL" id="CP133622">
    <property type="protein sequence ID" value="WMV55611.1"/>
    <property type="molecule type" value="Genomic_DNA"/>
</dbReference>
<keyword evidence="2" id="KW-1185">Reference proteome</keyword>
<reference evidence="1" key="1">
    <citation type="submission" date="2023-08" db="EMBL/GenBank/DDBJ databases">
        <title>A de novo genome assembly of Solanum verrucosum Schlechtendal, a Mexican diploid species geographically isolated from the other diploid A-genome species in potato relatives.</title>
        <authorList>
            <person name="Hosaka K."/>
        </authorList>
    </citation>
    <scope>NUCLEOTIDE SEQUENCE</scope>
    <source>
        <tissue evidence="1">Young leaves</tissue>
    </source>
</reference>